<organism evidence="2 3">
    <name type="scientific">Desulfallas thermosapovorans DSM 6562</name>
    <dbReference type="NCBI Taxonomy" id="1121431"/>
    <lineage>
        <taxon>Bacteria</taxon>
        <taxon>Bacillati</taxon>
        <taxon>Bacillota</taxon>
        <taxon>Clostridia</taxon>
        <taxon>Eubacteriales</taxon>
        <taxon>Desulfallaceae</taxon>
        <taxon>Desulfallas</taxon>
    </lineage>
</organism>
<keyword evidence="3" id="KW-1185">Reference proteome</keyword>
<gene>
    <name evidence="2" type="ORF">LX24_02956</name>
</gene>
<sequence length="198" mass="22827">MKIMLSLLLFLISVGCTTLEEPKNKTHNDKNKMNAEIQLIKSISVNRFKLTPEDFNKFMGNAGFAVLGKQNHKVEMRNDRDEVMYVLKNIYYNNDYVYVDLAFESTCLKEQGDMIEIQYDREAVYSIARINSENLSHVRNAIGYSSYQITDSTKDGWVGFLFKKRVEDLDIEIPLTINLNQEYSAYIILTLPAQASLV</sequence>
<accession>A0A5S4ZN67</accession>
<evidence type="ECO:0000313" key="2">
    <source>
        <dbReference type="EMBL" id="TYO92003.1"/>
    </source>
</evidence>
<dbReference type="AlphaFoldDB" id="A0A5S4ZN67"/>
<protein>
    <recommendedName>
        <fullName evidence="4">Lipoprotein</fullName>
    </recommendedName>
</protein>
<evidence type="ECO:0000313" key="3">
    <source>
        <dbReference type="Proteomes" id="UP000323166"/>
    </source>
</evidence>
<comment type="caution">
    <text evidence="2">The sequence shown here is derived from an EMBL/GenBank/DDBJ whole genome shotgun (WGS) entry which is preliminary data.</text>
</comment>
<reference evidence="2 3" key="1">
    <citation type="submission" date="2019-07" db="EMBL/GenBank/DDBJ databases">
        <title>Genomic Encyclopedia of Type Strains, Phase I: the one thousand microbial genomes (KMG-I) project.</title>
        <authorList>
            <person name="Kyrpides N."/>
        </authorList>
    </citation>
    <scope>NUCLEOTIDE SEQUENCE [LARGE SCALE GENOMIC DNA]</scope>
    <source>
        <strain evidence="2 3">DSM 6562</strain>
    </source>
</reference>
<name>A0A5S4ZN67_9FIRM</name>
<proteinExistence type="predicted"/>
<evidence type="ECO:0000256" key="1">
    <source>
        <dbReference type="SAM" id="SignalP"/>
    </source>
</evidence>
<evidence type="ECO:0008006" key="4">
    <source>
        <dbReference type="Google" id="ProtNLM"/>
    </source>
</evidence>
<dbReference type="EMBL" id="VNHM01000034">
    <property type="protein sequence ID" value="TYO92003.1"/>
    <property type="molecule type" value="Genomic_DNA"/>
</dbReference>
<feature type="chain" id="PRO_5038579920" description="Lipoprotein" evidence="1">
    <location>
        <begin position="21"/>
        <end position="198"/>
    </location>
</feature>
<dbReference type="PROSITE" id="PS51257">
    <property type="entry name" value="PROKAR_LIPOPROTEIN"/>
    <property type="match status" value="1"/>
</dbReference>
<feature type="signal peptide" evidence="1">
    <location>
        <begin position="1"/>
        <end position="20"/>
    </location>
</feature>
<dbReference type="Proteomes" id="UP000323166">
    <property type="component" value="Unassembled WGS sequence"/>
</dbReference>
<keyword evidence="1" id="KW-0732">Signal</keyword>